<dbReference type="EnsemblPlants" id="KEH28974">
    <property type="protein sequence ID" value="KEH28974"/>
    <property type="gene ID" value="MTR_4g019720"/>
</dbReference>
<accession>A0A072UGU5</accession>
<name>A0A072UGU5_MEDTR</name>
<reference evidence="2" key="3">
    <citation type="submission" date="2015-04" db="UniProtKB">
        <authorList>
            <consortium name="EnsemblPlants"/>
        </authorList>
    </citation>
    <scope>IDENTIFICATION</scope>
    <source>
        <strain evidence="2">cv. Jemalong A17</strain>
    </source>
</reference>
<evidence type="ECO:0000313" key="3">
    <source>
        <dbReference type="Proteomes" id="UP000002051"/>
    </source>
</evidence>
<dbReference type="Proteomes" id="UP000002051">
    <property type="component" value="Chromosome 4"/>
</dbReference>
<sequence>MFISGGNLHLTRRFCGVVLDTTTISKMVSEPLQDPLDHLLSGFRYQVTHHLCTRTKPNSAGREGCSATAIYFDPTTVYLPHSETFEEIQIQYETMKMKKCHTLKRPFKDGCVSCGSKRMI</sequence>
<reference evidence="1 3" key="2">
    <citation type="journal article" date="2014" name="BMC Genomics">
        <title>An improved genome release (version Mt4.0) for the model legume Medicago truncatula.</title>
        <authorList>
            <person name="Tang H."/>
            <person name="Krishnakumar V."/>
            <person name="Bidwell S."/>
            <person name="Rosen B."/>
            <person name="Chan A."/>
            <person name="Zhou S."/>
            <person name="Gentzbittel L."/>
            <person name="Childs K.L."/>
            <person name="Yandell M."/>
            <person name="Gundlach H."/>
            <person name="Mayer K.F."/>
            <person name="Schwartz D.C."/>
            <person name="Town C.D."/>
        </authorList>
    </citation>
    <scope>GENOME REANNOTATION</scope>
    <source>
        <strain evidence="1">A17</strain>
        <strain evidence="2 3">cv. Jemalong A17</strain>
    </source>
</reference>
<evidence type="ECO:0000313" key="1">
    <source>
        <dbReference type="EMBL" id="KEH28974.1"/>
    </source>
</evidence>
<organism evidence="1 3">
    <name type="scientific">Medicago truncatula</name>
    <name type="common">Barrel medic</name>
    <name type="synonym">Medicago tribuloides</name>
    <dbReference type="NCBI Taxonomy" id="3880"/>
    <lineage>
        <taxon>Eukaryota</taxon>
        <taxon>Viridiplantae</taxon>
        <taxon>Streptophyta</taxon>
        <taxon>Embryophyta</taxon>
        <taxon>Tracheophyta</taxon>
        <taxon>Spermatophyta</taxon>
        <taxon>Magnoliopsida</taxon>
        <taxon>eudicotyledons</taxon>
        <taxon>Gunneridae</taxon>
        <taxon>Pentapetalae</taxon>
        <taxon>rosids</taxon>
        <taxon>fabids</taxon>
        <taxon>Fabales</taxon>
        <taxon>Fabaceae</taxon>
        <taxon>Papilionoideae</taxon>
        <taxon>50 kb inversion clade</taxon>
        <taxon>NPAAA clade</taxon>
        <taxon>Hologalegina</taxon>
        <taxon>IRL clade</taxon>
        <taxon>Trifolieae</taxon>
        <taxon>Medicago</taxon>
    </lineage>
</organism>
<dbReference type="AlphaFoldDB" id="A0A072UGU5"/>
<gene>
    <name evidence="1" type="ordered locus">MTR_4g019720</name>
</gene>
<evidence type="ECO:0000313" key="2">
    <source>
        <dbReference type="EnsemblPlants" id="KEH28974"/>
    </source>
</evidence>
<dbReference type="HOGENOM" id="CLU_2053117_0_0_1"/>
<protein>
    <submittedName>
        <fullName evidence="1 2">Uncharacterized protein</fullName>
    </submittedName>
</protein>
<keyword evidence="3" id="KW-1185">Reference proteome</keyword>
<proteinExistence type="predicted"/>
<reference evidence="1 3" key="1">
    <citation type="journal article" date="2011" name="Nature">
        <title>The Medicago genome provides insight into the evolution of rhizobial symbioses.</title>
        <authorList>
            <person name="Young N.D."/>
            <person name="Debelle F."/>
            <person name="Oldroyd G.E."/>
            <person name="Geurts R."/>
            <person name="Cannon S.B."/>
            <person name="Udvardi M.K."/>
            <person name="Benedito V.A."/>
            <person name="Mayer K.F."/>
            <person name="Gouzy J."/>
            <person name="Schoof H."/>
            <person name="Van de Peer Y."/>
            <person name="Proost S."/>
            <person name="Cook D.R."/>
            <person name="Meyers B.C."/>
            <person name="Spannagl M."/>
            <person name="Cheung F."/>
            <person name="De Mita S."/>
            <person name="Krishnakumar V."/>
            <person name="Gundlach H."/>
            <person name="Zhou S."/>
            <person name="Mudge J."/>
            <person name="Bharti A.K."/>
            <person name="Murray J.D."/>
            <person name="Naoumkina M.A."/>
            <person name="Rosen B."/>
            <person name="Silverstein K.A."/>
            <person name="Tang H."/>
            <person name="Rombauts S."/>
            <person name="Zhao P.X."/>
            <person name="Zhou P."/>
            <person name="Barbe V."/>
            <person name="Bardou P."/>
            <person name="Bechner M."/>
            <person name="Bellec A."/>
            <person name="Berger A."/>
            <person name="Berges H."/>
            <person name="Bidwell S."/>
            <person name="Bisseling T."/>
            <person name="Choisne N."/>
            <person name="Couloux A."/>
            <person name="Denny R."/>
            <person name="Deshpande S."/>
            <person name="Dai X."/>
            <person name="Doyle J.J."/>
            <person name="Dudez A.M."/>
            <person name="Farmer A.D."/>
            <person name="Fouteau S."/>
            <person name="Franken C."/>
            <person name="Gibelin C."/>
            <person name="Gish J."/>
            <person name="Goldstein S."/>
            <person name="Gonzalez A.J."/>
            <person name="Green P.J."/>
            <person name="Hallab A."/>
            <person name="Hartog M."/>
            <person name="Hua A."/>
            <person name="Humphray S.J."/>
            <person name="Jeong D.H."/>
            <person name="Jing Y."/>
            <person name="Jocker A."/>
            <person name="Kenton S.M."/>
            <person name="Kim D.J."/>
            <person name="Klee K."/>
            <person name="Lai H."/>
            <person name="Lang C."/>
            <person name="Lin S."/>
            <person name="Macmil S.L."/>
            <person name="Magdelenat G."/>
            <person name="Matthews L."/>
            <person name="McCorrison J."/>
            <person name="Monaghan E.L."/>
            <person name="Mun J.H."/>
            <person name="Najar F.Z."/>
            <person name="Nicholson C."/>
            <person name="Noirot C."/>
            <person name="O'Bleness M."/>
            <person name="Paule C.R."/>
            <person name="Poulain J."/>
            <person name="Prion F."/>
            <person name="Qin B."/>
            <person name="Qu C."/>
            <person name="Retzel E.F."/>
            <person name="Riddle C."/>
            <person name="Sallet E."/>
            <person name="Samain S."/>
            <person name="Samson N."/>
            <person name="Sanders I."/>
            <person name="Saurat O."/>
            <person name="Scarpelli C."/>
            <person name="Schiex T."/>
            <person name="Segurens B."/>
            <person name="Severin A.J."/>
            <person name="Sherrier D.J."/>
            <person name="Shi R."/>
            <person name="Sims S."/>
            <person name="Singer S.R."/>
            <person name="Sinharoy S."/>
            <person name="Sterck L."/>
            <person name="Viollet A."/>
            <person name="Wang B.B."/>
            <person name="Wang K."/>
            <person name="Wang M."/>
            <person name="Wang X."/>
            <person name="Warfsmann J."/>
            <person name="Weissenbach J."/>
            <person name="White D.D."/>
            <person name="White J.D."/>
            <person name="Wiley G.B."/>
            <person name="Wincker P."/>
            <person name="Xing Y."/>
            <person name="Yang L."/>
            <person name="Yao Z."/>
            <person name="Ying F."/>
            <person name="Zhai J."/>
            <person name="Zhou L."/>
            <person name="Zuber A."/>
            <person name="Denarie J."/>
            <person name="Dixon R.A."/>
            <person name="May G.D."/>
            <person name="Schwartz D.C."/>
            <person name="Rogers J."/>
            <person name="Quetier F."/>
            <person name="Town C.D."/>
            <person name="Roe B.A."/>
        </authorList>
    </citation>
    <scope>NUCLEOTIDE SEQUENCE [LARGE SCALE GENOMIC DNA]</scope>
    <source>
        <strain evidence="1">A17</strain>
        <strain evidence="2 3">cv. Jemalong A17</strain>
    </source>
</reference>
<dbReference type="EMBL" id="CM001220">
    <property type="protein sequence ID" value="KEH28974.1"/>
    <property type="molecule type" value="Genomic_DNA"/>
</dbReference>